<dbReference type="RefSeq" id="WP_071960875.1">
    <property type="nucleotide sequence ID" value="NZ_CP018025.1"/>
</dbReference>
<accession>A0AAC9JFS3</accession>
<name>A0AAC9JFS3_9ALTE</name>
<gene>
    <name evidence="1" type="ORF">BM524_20350</name>
</gene>
<reference evidence="1 2" key="1">
    <citation type="submission" date="2016-11" db="EMBL/GenBank/DDBJ databases">
        <title>Networking in microbes: conjugative elements and plasmids in the genus Alteromonas.</title>
        <authorList>
            <person name="Lopez-Perez M."/>
            <person name="Ramon-Marco N."/>
            <person name="Rodriguez-Valera F."/>
        </authorList>
    </citation>
    <scope>NUCLEOTIDE SEQUENCE [LARGE SCALE GENOMIC DNA]</scope>
    <source>
        <strain evidence="1 2">CP48</strain>
        <plasmid evidence="2">pamcp48-600</plasmid>
    </source>
</reference>
<evidence type="ECO:0000313" key="2">
    <source>
        <dbReference type="Proteomes" id="UP000182101"/>
    </source>
</evidence>
<dbReference type="AlphaFoldDB" id="A0AAC9JFS3"/>
<organism evidence="1 2">
    <name type="scientific">Alteromonas mediterranea</name>
    <dbReference type="NCBI Taxonomy" id="314275"/>
    <lineage>
        <taxon>Bacteria</taxon>
        <taxon>Pseudomonadati</taxon>
        <taxon>Pseudomonadota</taxon>
        <taxon>Gammaproteobacteria</taxon>
        <taxon>Alteromonadales</taxon>
        <taxon>Alteromonadaceae</taxon>
        <taxon>Alteromonas/Salinimonas group</taxon>
        <taxon>Alteromonas</taxon>
    </lineage>
</organism>
<dbReference type="EMBL" id="CP018025">
    <property type="protein sequence ID" value="APD92262.1"/>
    <property type="molecule type" value="Genomic_DNA"/>
</dbReference>
<keyword evidence="1" id="KW-0614">Plasmid</keyword>
<dbReference type="Proteomes" id="UP000182101">
    <property type="component" value="Plasmid pAMCP48-600"/>
</dbReference>
<evidence type="ECO:0000313" key="1">
    <source>
        <dbReference type="EMBL" id="APD92262.1"/>
    </source>
</evidence>
<protein>
    <submittedName>
        <fullName evidence="1">Uncharacterized protein</fullName>
    </submittedName>
</protein>
<sequence>MKIYLKNTDTLKPRIKKLKESLCKLQGVSPSLGLCRDMVAQSLNWSNWNELYLAHEKLGSVHDRVVFTGRWYDGESNKEDARANLVKLMSTEFGEHVTSLEDFTALAMLVWPKSTFDFNLTNKKGKPPALPIGDVPHHYLRDNILVDVDTQASFDKFTQTHTLPFVSMHGGIIFCKPAEAKGIIKYFHDRGEQHGVVVNKDYSYLVEEPMFFKTTTRHHVIWEHYADNLTLDTLEHILHQYTEGKIRADDRAAYRAWLSGEINEGDTLTIDAFGAQLCPHIHESSHGIINRIVERLPEEQLEGAPISLTQITNPPYPIVIISHSDDFLGHVVLSAFMRFIRNEADKVRKREKSISSEKAPSLLALGLGDQITLDGFAVETIFAGSANWSVMVSQYSERIAEHQYVGTEMPAFVANVMNIFRLIPRTIKQRLLMQPEVSWYCVRNGRGDLQDVMRSMSQYGQRDFSLKTRVPPIPIKLS</sequence>
<proteinExistence type="predicted"/>
<geneLocation type="plasmid" evidence="2">
    <name>pamcp48-600</name>
</geneLocation>